<gene>
    <name evidence="2" type="ORF">L0U89_14370</name>
</gene>
<evidence type="ECO:0000313" key="3">
    <source>
        <dbReference type="Proteomes" id="UP001201449"/>
    </source>
</evidence>
<sequence>MRQNSITVVVPIVQGKVEELLQRLAEINKEIDRGTASEFEQLGMVHFARWLVIDHGKSYIDDATKRNPKLVFVADFDGNLAEFFAKLCSESSNTIDSVFCFCEDYPSAENRNPQSRTSYLQSNLVKDAAVYIGAPGRTVKQIKQERELRDAIRSFLDSKSWVGVSAKSIHQQVKSHVLADARFDFLNKSTVSLPKINIPGLVLVGLILILLLPLIIVWLLIVHFFYEVKDENFTMKRSGLDSDYMTELESYEDFKYQNQFSQLVDMKTGWVRLVTIKAMFLLSRGLIKTVFVQGKLMGIPTIHFAKWVMFEDNSRVLFFSNFDGSWQQYLGDFIDNSGWGLTGIFSNTKVFPKTNFLLTGGAYDEEHFLAWSRNSQVVTQAWYAAYPDLSIKNVNNNTKIRSLLMQSLSEKHAKKFFKLI</sequence>
<name>A0ABS9BVZ8_9BACT</name>
<dbReference type="RefSeq" id="WP_234862148.1">
    <property type="nucleotide sequence ID" value="NZ_JAKEVZ010000011.1"/>
</dbReference>
<keyword evidence="1" id="KW-0472">Membrane</keyword>
<feature type="transmembrane region" description="Helical" evidence="1">
    <location>
        <begin position="201"/>
        <end position="226"/>
    </location>
</feature>
<keyword evidence="1" id="KW-1133">Transmembrane helix</keyword>
<dbReference type="EMBL" id="JAKEVZ010000011">
    <property type="protein sequence ID" value="MCF1752244.1"/>
    <property type="molecule type" value="Genomic_DNA"/>
</dbReference>
<keyword evidence="3" id="KW-1185">Reference proteome</keyword>
<comment type="caution">
    <text evidence="2">The sequence shown here is derived from an EMBL/GenBank/DDBJ whole genome shotgun (WGS) entry which is preliminary data.</text>
</comment>
<evidence type="ECO:0000313" key="2">
    <source>
        <dbReference type="EMBL" id="MCF1752244.1"/>
    </source>
</evidence>
<accession>A0ABS9BVZ8</accession>
<dbReference type="Proteomes" id="UP001201449">
    <property type="component" value="Unassembled WGS sequence"/>
</dbReference>
<evidence type="ECO:0000256" key="1">
    <source>
        <dbReference type="SAM" id="Phobius"/>
    </source>
</evidence>
<keyword evidence="1" id="KW-0812">Transmembrane</keyword>
<reference evidence="2 3" key="1">
    <citation type="submission" date="2022-01" db="EMBL/GenBank/DDBJ databases">
        <title>Mariniradius saccharolyticus sp. nov., isolated from sediment of a river.</title>
        <authorList>
            <person name="Liu H."/>
        </authorList>
    </citation>
    <scope>NUCLEOTIDE SEQUENCE [LARGE SCALE GENOMIC DNA]</scope>
    <source>
        <strain evidence="2 3">RY-2</strain>
    </source>
</reference>
<protein>
    <submittedName>
        <fullName evidence="2">Uncharacterized protein</fullName>
    </submittedName>
</protein>
<organism evidence="2 3">
    <name type="scientific">Mariniradius sediminis</name>
    <dbReference type="NCBI Taxonomy" id="2909237"/>
    <lineage>
        <taxon>Bacteria</taxon>
        <taxon>Pseudomonadati</taxon>
        <taxon>Bacteroidota</taxon>
        <taxon>Cytophagia</taxon>
        <taxon>Cytophagales</taxon>
        <taxon>Cyclobacteriaceae</taxon>
        <taxon>Mariniradius</taxon>
    </lineage>
</organism>
<proteinExistence type="predicted"/>